<organism evidence="3 4">
    <name type="scientific">Jeotgalibacillus campisalis</name>
    <dbReference type="NCBI Taxonomy" id="220754"/>
    <lineage>
        <taxon>Bacteria</taxon>
        <taxon>Bacillati</taxon>
        <taxon>Bacillota</taxon>
        <taxon>Bacilli</taxon>
        <taxon>Bacillales</taxon>
        <taxon>Caryophanaceae</taxon>
        <taxon>Jeotgalibacillus</taxon>
    </lineage>
</organism>
<dbReference type="PANTHER" id="PTHR30383">
    <property type="entry name" value="THIOESTERASE 1/PROTEASE 1/LYSOPHOSPHOLIPASE L1"/>
    <property type="match status" value="1"/>
</dbReference>
<keyword evidence="1" id="KW-0732">Signal</keyword>
<keyword evidence="4" id="KW-1185">Reference proteome</keyword>
<dbReference type="RefSeq" id="WP_041057907.1">
    <property type="nucleotide sequence ID" value="NZ_JXRR01000014.1"/>
</dbReference>
<name>A0A0C2VU90_9BACL</name>
<proteinExistence type="predicted"/>
<dbReference type="InterPro" id="IPR051532">
    <property type="entry name" value="Ester_Hydrolysis_Enzymes"/>
</dbReference>
<dbReference type="PROSITE" id="PS51257">
    <property type="entry name" value="PROKAR_LIPOPROTEIN"/>
    <property type="match status" value="1"/>
</dbReference>
<feature type="chain" id="PRO_5038901707" evidence="1">
    <location>
        <begin position="19"/>
        <end position="265"/>
    </location>
</feature>
<feature type="signal peptide" evidence="1">
    <location>
        <begin position="1"/>
        <end position="18"/>
    </location>
</feature>
<dbReference type="SUPFAM" id="SSF52266">
    <property type="entry name" value="SGNH hydrolase"/>
    <property type="match status" value="1"/>
</dbReference>
<dbReference type="Gene3D" id="3.40.50.1110">
    <property type="entry name" value="SGNH hydrolase"/>
    <property type="match status" value="1"/>
</dbReference>
<reference evidence="3 4" key="1">
    <citation type="submission" date="2015-01" db="EMBL/GenBank/DDBJ databases">
        <title>Jeotgalibacillus campisalis genome sequencing.</title>
        <authorList>
            <person name="Goh K.M."/>
            <person name="Chan K.-G."/>
            <person name="Yaakop A.S."/>
            <person name="Ee R."/>
            <person name="Gan H.M."/>
            <person name="Chan C.S."/>
        </authorList>
    </citation>
    <scope>NUCLEOTIDE SEQUENCE [LARGE SCALE GENOMIC DNA]</scope>
    <source>
        <strain evidence="3 4">SF-57</strain>
    </source>
</reference>
<evidence type="ECO:0000259" key="2">
    <source>
        <dbReference type="Pfam" id="PF13472"/>
    </source>
</evidence>
<dbReference type="PATRIC" id="fig|220754.4.peg.2169"/>
<dbReference type="EMBL" id="JXRR01000014">
    <property type="protein sequence ID" value="KIL47986.1"/>
    <property type="molecule type" value="Genomic_DNA"/>
</dbReference>
<sequence>MKKLISFGVVIVSSIFLASCIGANSTGQVEREFTLENKPFPDSSFIPRELNVVSVGDSLTEGVGDSTGLGGYVPILEKNLEKQEEFSDVDIINYGKRGNRSDQLLKRLKEDEQIRTSIIDADSVIVTVGGNDVMKVFRANFPSLTYDDFSTALVQYEDRLTNIFSEIRSVNPEASIILMGIYNPFFVLSADIQEMELIVGEWNNSAEAIAGQWENTSFVHVSDLFSSSDENLLHTDYFHPNDIGYNLIAARIEEALTGILLQSEE</sequence>
<accession>A0A0C2VU90</accession>
<evidence type="ECO:0000313" key="4">
    <source>
        <dbReference type="Proteomes" id="UP000031972"/>
    </source>
</evidence>
<dbReference type="InterPro" id="IPR036514">
    <property type="entry name" value="SGNH_hydro_sf"/>
</dbReference>
<dbReference type="InterPro" id="IPR013830">
    <property type="entry name" value="SGNH_hydro"/>
</dbReference>
<dbReference type="AlphaFoldDB" id="A0A0C2VU90"/>
<comment type="caution">
    <text evidence="3">The sequence shown here is derived from an EMBL/GenBank/DDBJ whole genome shotgun (WGS) entry which is preliminary data.</text>
</comment>
<protein>
    <submittedName>
        <fullName evidence="3">GDSL family lipase</fullName>
    </submittedName>
</protein>
<dbReference type="Proteomes" id="UP000031972">
    <property type="component" value="Unassembled WGS sequence"/>
</dbReference>
<dbReference type="CDD" id="cd04506">
    <property type="entry name" value="SGNH_hydrolase_YpmR_like"/>
    <property type="match status" value="1"/>
</dbReference>
<dbReference type="GO" id="GO:0004622">
    <property type="term" value="F:phosphatidylcholine lysophospholipase activity"/>
    <property type="evidence" value="ECO:0007669"/>
    <property type="project" value="TreeGrafter"/>
</dbReference>
<dbReference type="PANTHER" id="PTHR30383:SF27">
    <property type="entry name" value="SPORE GERMINATION LIPASE LIPC"/>
    <property type="match status" value="1"/>
</dbReference>
<feature type="domain" description="SGNH hydrolase-type esterase" evidence="2">
    <location>
        <begin position="55"/>
        <end position="246"/>
    </location>
</feature>
<evidence type="ECO:0000256" key="1">
    <source>
        <dbReference type="SAM" id="SignalP"/>
    </source>
</evidence>
<gene>
    <name evidence="3" type="ORF">KR50_21530</name>
</gene>
<dbReference type="Pfam" id="PF13472">
    <property type="entry name" value="Lipase_GDSL_2"/>
    <property type="match status" value="1"/>
</dbReference>
<evidence type="ECO:0000313" key="3">
    <source>
        <dbReference type="EMBL" id="KIL47986.1"/>
    </source>
</evidence>